<name>A0AAD7MIM4_9AGAR</name>
<dbReference type="AlphaFoldDB" id="A0AAD7MIM4"/>
<feature type="region of interest" description="Disordered" evidence="1">
    <location>
        <begin position="1"/>
        <end position="60"/>
    </location>
</feature>
<comment type="caution">
    <text evidence="2">The sequence shown here is derived from an EMBL/GenBank/DDBJ whole genome shotgun (WGS) entry which is preliminary data.</text>
</comment>
<dbReference type="EMBL" id="JARKIB010000271">
    <property type="protein sequence ID" value="KAJ7717863.1"/>
    <property type="molecule type" value="Genomic_DNA"/>
</dbReference>
<dbReference type="Proteomes" id="UP001215598">
    <property type="component" value="Unassembled WGS sequence"/>
</dbReference>
<feature type="compositionally biased region" description="Low complexity" evidence="1">
    <location>
        <begin position="7"/>
        <end position="19"/>
    </location>
</feature>
<evidence type="ECO:0008006" key="4">
    <source>
        <dbReference type="Google" id="ProtNLM"/>
    </source>
</evidence>
<gene>
    <name evidence="2" type="ORF">B0H16DRAFT_1798721</name>
</gene>
<organism evidence="2 3">
    <name type="scientific">Mycena metata</name>
    <dbReference type="NCBI Taxonomy" id="1033252"/>
    <lineage>
        <taxon>Eukaryota</taxon>
        <taxon>Fungi</taxon>
        <taxon>Dikarya</taxon>
        <taxon>Basidiomycota</taxon>
        <taxon>Agaricomycotina</taxon>
        <taxon>Agaricomycetes</taxon>
        <taxon>Agaricomycetidae</taxon>
        <taxon>Agaricales</taxon>
        <taxon>Marasmiineae</taxon>
        <taxon>Mycenaceae</taxon>
        <taxon>Mycena</taxon>
    </lineage>
</organism>
<accession>A0AAD7MIM4</accession>
<proteinExistence type="predicted"/>
<evidence type="ECO:0000256" key="1">
    <source>
        <dbReference type="SAM" id="MobiDB-lite"/>
    </source>
</evidence>
<keyword evidence="3" id="KW-1185">Reference proteome</keyword>
<evidence type="ECO:0000313" key="2">
    <source>
        <dbReference type="EMBL" id="KAJ7717863.1"/>
    </source>
</evidence>
<feature type="compositionally biased region" description="Polar residues" evidence="1">
    <location>
        <begin position="75"/>
        <end position="85"/>
    </location>
</feature>
<feature type="compositionally biased region" description="Polar residues" evidence="1">
    <location>
        <begin position="38"/>
        <end position="52"/>
    </location>
</feature>
<feature type="region of interest" description="Disordered" evidence="1">
    <location>
        <begin position="217"/>
        <end position="247"/>
    </location>
</feature>
<sequence length="555" mass="60264">MRQLAEPPTSTSPPIQSTPLRAVPPIPKDAQILHPATSAISGPSGVSATSSPHRPAPQVTLRDLSGDISATSLFTDASPSASFGNNKKRAKKTRVKDSAKKEEFLKLRERILDESETNSLDSLAQNLADVIKLMKGYRTSAPIVANWEALDAITERLVNHHTFPRTGDDKEAFSTIVTRVVATPVKELATRVESQAKAIISLTKTVESLKKAPVLTDCSAQGTSPKPDKSYARAASKPAPPIPHPSDERILVRFDDVMPPLIDREHHEILREINVHLASLKLPELMYTQKRPGTSTIFIVPKTKEDLATLTEHWDVWAPGTLPGGRIAPVAQYCYLQVNGVPFSAVESLDDVAKSFEERNPALGKALSISWVNKPPSMEKIASIAGRGHKPPTAGSLFIRLQSREYVDRAVAAGRVILVGMAPTVQRGFPHLRVRQCWGCLKFGHSRAQCGVKTERCGGCGKGVHGLGCTEKPNCINCGEAHRSDSYACPTRKRIAAQLNQRAADICRALDEASIHNKNGTTTESDQLPPILLAHLAAGRASFSNSFAPRLHERS</sequence>
<evidence type="ECO:0000313" key="3">
    <source>
        <dbReference type="Proteomes" id="UP001215598"/>
    </source>
</evidence>
<protein>
    <recommendedName>
        <fullName evidence="4">Gag-like protein</fullName>
    </recommendedName>
</protein>
<reference evidence="2" key="1">
    <citation type="submission" date="2023-03" db="EMBL/GenBank/DDBJ databases">
        <title>Massive genome expansion in bonnet fungi (Mycena s.s.) driven by repeated elements and novel gene families across ecological guilds.</title>
        <authorList>
            <consortium name="Lawrence Berkeley National Laboratory"/>
            <person name="Harder C.B."/>
            <person name="Miyauchi S."/>
            <person name="Viragh M."/>
            <person name="Kuo A."/>
            <person name="Thoen E."/>
            <person name="Andreopoulos B."/>
            <person name="Lu D."/>
            <person name="Skrede I."/>
            <person name="Drula E."/>
            <person name="Henrissat B."/>
            <person name="Morin E."/>
            <person name="Kohler A."/>
            <person name="Barry K."/>
            <person name="LaButti K."/>
            <person name="Morin E."/>
            <person name="Salamov A."/>
            <person name="Lipzen A."/>
            <person name="Mereny Z."/>
            <person name="Hegedus B."/>
            <person name="Baldrian P."/>
            <person name="Stursova M."/>
            <person name="Weitz H."/>
            <person name="Taylor A."/>
            <person name="Grigoriev I.V."/>
            <person name="Nagy L.G."/>
            <person name="Martin F."/>
            <person name="Kauserud H."/>
        </authorList>
    </citation>
    <scope>NUCLEOTIDE SEQUENCE</scope>
    <source>
        <strain evidence="2">CBHHK182m</strain>
    </source>
</reference>
<feature type="region of interest" description="Disordered" evidence="1">
    <location>
        <begin position="75"/>
        <end position="95"/>
    </location>
</feature>